<name>A6FZY6_9BACT</name>
<evidence type="ECO:0000256" key="1">
    <source>
        <dbReference type="SAM" id="MobiDB-lite"/>
    </source>
</evidence>
<dbReference type="Proteomes" id="UP000005801">
    <property type="component" value="Unassembled WGS sequence"/>
</dbReference>
<feature type="chain" id="PRO_5002693482" description="Methyltransferase domain-containing protein" evidence="2">
    <location>
        <begin position="24"/>
        <end position="283"/>
    </location>
</feature>
<protein>
    <recommendedName>
        <fullName evidence="5">Methyltransferase domain-containing protein</fullName>
    </recommendedName>
</protein>
<dbReference type="OrthoDB" id="9342567at2"/>
<evidence type="ECO:0000313" key="4">
    <source>
        <dbReference type="Proteomes" id="UP000005801"/>
    </source>
</evidence>
<dbReference type="PROSITE" id="PS51257">
    <property type="entry name" value="PROKAR_LIPOPROTEIN"/>
    <property type="match status" value="1"/>
</dbReference>
<dbReference type="eggNOG" id="COG4798">
    <property type="taxonomic scope" value="Bacteria"/>
</dbReference>
<feature type="compositionally biased region" description="Low complexity" evidence="1">
    <location>
        <begin position="34"/>
        <end position="64"/>
    </location>
</feature>
<gene>
    <name evidence="3" type="ORF">PPSIR1_28568</name>
</gene>
<evidence type="ECO:0008006" key="5">
    <source>
        <dbReference type="Google" id="ProtNLM"/>
    </source>
</evidence>
<sequence length="283" mass="30787">MVRKTLAVWTLASALACSLGACGGPAQPEPSEPAAPESSSVAEPAASEPAAAPSPDPAEVVAAPDRSEDDREVDARRKPAKLLAFLELEPGMKVADIGAGTGYTTELLARMVGPEGRVYGQNPAFVLERFARAGWDERRAKAVNAEIVVSLEREFDDPFPDDIEPLDRVVNVLFFHDFGWMEIDRAAHLADAFAALRPGGRYVIIDASAAEGRGLDDSKSLHRVEEALVVREFEAAGFVRGRSADFLRNPEDTLDWNALPWRDAERAARGEFSDKFVLEFIKP</sequence>
<dbReference type="InterPro" id="IPR029063">
    <property type="entry name" value="SAM-dependent_MTases_sf"/>
</dbReference>
<reference evidence="3 4" key="1">
    <citation type="submission" date="2007-06" db="EMBL/GenBank/DDBJ databases">
        <authorList>
            <person name="Shimkets L."/>
            <person name="Ferriera S."/>
            <person name="Johnson J."/>
            <person name="Kravitz S."/>
            <person name="Beeson K."/>
            <person name="Sutton G."/>
            <person name="Rogers Y.-H."/>
            <person name="Friedman R."/>
            <person name="Frazier M."/>
            <person name="Venter J.C."/>
        </authorList>
    </citation>
    <scope>NUCLEOTIDE SEQUENCE [LARGE SCALE GENOMIC DNA]</scope>
    <source>
        <strain evidence="3 4">SIR-1</strain>
    </source>
</reference>
<dbReference type="CDD" id="cd02440">
    <property type="entry name" value="AdoMet_MTases"/>
    <property type="match status" value="1"/>
</dbReference>
<dbReference type="AlphaFoldDB" id="A6FZY6"/>
<dbReference type="SUPFAM" id="SSF53335">
    <property type="entry name" value="S-adenosyl-L-methionine-dependent methyltransferases"/>
    <property type="match status" value="1"/>
</dbReference>
<dbReference type="EMBL" id="ABCS01000007">
    <property type="protein sequence ID" value="EDM80942.1"/>
    <property type="molecule type" value="Genomic_DNA"/>
</dbReference>
<evidence type="ECO:0000313" key="3">
    <source>
        <dbReference type="EMBL" id="EDM80942.1"/>
    </source>
</evidence>
<dbReference type="RefSeq" id="WP_006970035.1">
    <property type="nucleotide sequence ID" value="NZ_ABCS01000007.1"/>
</dbReference>
<keyword evidence="4" id="KW-1185">Reference proteome</keyword>
<feature type="region of interest" description="Disordered" evidence="1">
    <location>
        <begin position="22"/>
        <end position="75"/>
    </location>
</feature>
<proteinExistence type="predicted"/>
<dbReference type="Gene3D" id="3.40.50.150">
    <property type="entry name" value="Vaccinia Virus protein VP39"/>
    <property type="match status" value="1"/>
</dbReference>
<organism evidence="3 4">
    <name type="scientific">Plesiocystis pacifica SIR-1</name>
    <dbReference type="NCBI Taxonomy" id="391625"/>
    <lineage>
        <taxon>Bacteria</taxon>
        <taxon>Pseudomonadati</taxon>
        <taxon>Myxococcota</taxon>
        <taxon>Polyangia</taxon>
        <taxon>Nannocystales</taxon>
        <taxon>Nannocystaceae</taxon>
        <taxon>Plesiocystis</taxon>
    </lineage>
</organism>
<dbReference type="STRING" id="391625.PPSIR1_28568"/>
<feature type="compositionally biased region" description="Basic and acidic residues" evidence="1">
    <location>
        <begin position="65"/>
        <end position="75"/>
    </location>
</feature>
<dbReference type="Pfam" id="PF01135">
    <property type="entry name" value="PCMT"/>
    <property type="match status" value="1"/>
</dbReference>
<comment type="caution">
    <text evidence="3">The sequence shown here is derived from an EMBL/GenBank/DDBJ whole genome shotgun (WGS) entry which is preliminary data.</text>
</comment>
<keyword evidence="2" id="KW-0732">Signal</keyword>
<accession>A6FZY6</accession>
<feature type="signal peptide" evidence="2">
    <location>
        <begin position="1"/>
        <end position="23"/>
    </location>
</feature>
<evidence type="ECO:0000256" key="2">
    <source>
        <dbReference type="SAM" id="SignalP"/>
    </source>
</evidence>